<dbReference type="Proteomes" id="UP000231453">
    <property type="component" value="Unassembled WGS sequence"/>
</dbReference>
<dbReference type="EMBL" id="PFPL01000004">
    <property type="protein sequence ID" value="PIZ96944.1"/>
    <property type="molecule type" value="Genomic_DNA"/>
</dbReference>
<gene>
    <name evidence="3" type="ORF">COX80_00230</name>
</gene>
<evidence type="ECO:0000259" key="2">
    <source>
        <dbReference type="PROSITE" id="PS50164"/>
    </source>
</evidence>
<comment type="caution">
    <text evidence="3">The sequence shown here is derived from an EMBL/GenBank/DDBJ whole genome shotgun (WGS) entry which is preliminary data.</text>
</comment>
<dbReference type="AlphaFoldDB" id="A0A2M7VC73"/>
<accession>A0A2M7VC73</accession>
<dbReference type="InterPro" id="IPR000305">
    <property type="entry name" value="GIY-YIG_endonuc"/>
</dbReference>
<protein>
    <submittedName>
        <fullName evidence="3">Excinuclease ABC subunit C</fullName>
    </submittedName>
</protein>
<evidence type="ECO:0000313" key="4">
    <source>
        <dbReference type="Proteomes" id="UP000231453"/>
    </source>
</evidence>
<organism evidence="3 4">
    <name type="scientific">Candidatus Magasanikbacteria bacterium CG_4_10_14_0_2_um_filter_33_14</name>
    <dbReference type="NCBI Taxonomy" id="1974636"/>
    <lineage>
        <taxon>Bacteria</taxon>
        <taxon>Candidatus Magasanikiibacteriota</taxon>
    </lineage>
</organism>
<evidence type="ECO:0000313" key="3">
    <source>
        <dbReference type="EMBL" id="PIZ96944.1"/>
    </source>
</evidence>
<reference evidence="4" key="1">
    <citation type="submission" date="2017-09" db="EMBL/GenBank/DDBJ databases">
        <title>Depth-based differentiation of microbial function through sediment-hosted aquifers and enrichment of novel symbionts in the deep terrestrial subsurface.</title>
        <authorList>
            <person name="Probst A.J."/>
            <person name="Ladd B."/>
            <person name="Jarett J.K."/>
            <person name="Geller-Mcgrath D.E."/>
            <person name="Sieber C.M.K."/>
            <person name="Emerson J.B."/>
            <person name="Anantharaman K."/>
            <person name="Thomas B.C."/>
            <person name="Malmstrom R."/>
            <person name="Stieglmeier M."/>
            <person name="Klingl A."/>
            <person name="Woyke T."/>
            <person name="Ryan C.M."/>
            <person name="Banfield J.F."/>
        </authorList>
    </citation>
    <scope>NUCLEOTIDE SEQUENCE [LARGE SCALE GENOMIC DNA]</scope>
</reference>
<dbReference type="PROSITE" id="PS50164">
    <property type="entry name" value="GIY_YIG"/>
    <property type="match status" value="1"/>
</dbReference>
<dbReference type="SUPFAM" id="SSF82771">
    <property type="entry name" value="GIY-YIG endonuclease"/>
    <property type="match status" value="1"/>
</dbReference>
<feature type="domain" description="GIY-YIG" evidence="2">
    <location>
        <begin position="4"/>
        <end position="81"/>
    </location>
</feature>
<dbReference type="InterPro" id="IPR035901">
    <property type="entry name" value="GIY-YIG_endonuc_sf"/>
</dbReference>
<name>A0A2M7VC73_9BACT</name>
<sequence length="107" mass="13093">MEEKNYYVYILSSISKVLYVGFTDCLVKRIYQHKKGDYYKDAFTKKYKVNRLVYWENFYIKEEALAREKQLKRLLRIKKISLIENSNSYWNDLYNDVVEIQKRNGNI</sequence>
<dbReference type="PANTHER" id="PTHR34477">
    <property type="entry name" value="UPF0213 PROTEIN YHBQ"/>
    <property type="match status" value="1"/>
</dbReference>
<dbReference type="Pfam" id="PF01541">
    <property type="entry name" value="GIY-YIG"/>
    <property type="match status" value="1"/>
</dbReference>
<comment type="similarity">
    <text evidence="1">Belongs to the UPF0213 family.</text>
</comment>
<evidence type="ECO:0000256" key="1">
    <source>
        <dbReference type="ARBA" id="ARBA00007435"/>
    </source>
</evidence>
<proteinExistence type="inferred from homology"/>
<dbReference type="InterPro" id="IPR050190">
    <property type="entry name" value="UPF0213_domain"/>
</dbReference>
<dbReference type="Gene3D" id="3.40.1440.10">
    <property type="entry name" value="GIY-YIG endonuclease"/>
    <property type="match status" value="1"/>
</dbReference>
<dbReference type="PANTHER" id="PTHR34477:SF5">
    <property type="entry name" value="BSL5627 PROTEIN"/>
    <property type="match status" value="1"/>
</dbReference>